<dbReference type="SUPFAM" id="SSF48008">
    <property type="entry name" value="GntR ligand-binding domain-like"/>
    <property type="match status" value="1"/>
</dbReference>
<dbReference type="Pfam" id="PF07729">
    <property type="entry name" value="FCD"/>
    <property type="match status" value="1"/>
</dbReference>
<dbReference type="PANTHER" id="PTHR43537:SF39">
    <property type="entry name" value="HTH-TYPE TRANSCRIPTIONAL REGULATOR MCBR"/>
    <property type="match status" value="1"/>
</dbReference>
<accession>A0ABT4VW82</accession>
<dbReference type="Pfam" id="PF00392">
    <property type="entry name" value="GntR"/>
    <property type="match status" value="1"/>
</dbReference>
<organism evidence="5 6">
    <name type="scientific">Hoeflea poritis</name>
    <dbReference type="NCBI Taxonomy" id="2993659"/>
    <lineage>
        <taxon>Bacteria</taxon>
        <taxon>Pseudomonadati</taxon>
        <taxon>Pseudomonadota</taxon>
        <taxon>Alphaproteobacteria</taxon>
        <taxon>Hyphomicrobiales</taxon>
        <taxon>Rhizobiaceae</taxon>
        <taxon>Hoeflea</taxon>
    </lineage>
</organism>
<dbReference type="CDD" id="cd07377">
    <property type="entry name" value="WHTH_GntR"/>
    <property type="match status" value="1"/>
</dbReference>
<evidence type="ECO:0000256" key="3">
    <source>
        <dbReference type="ARBA" id="ARBA00023163"/>
    </source>
</evidence>
<name>A0ABT4VW82_9HYPH</name>
<proteinExistence type="predicted"/>
<evidence type="ECO:0000259" key="4">
    <source>
        <dbReference type="PROSITE" id="PS50949"/>
    </source>
</evidence>
<dbReference type="Gene3D" id="1.20.120.530">
    <property type="entry name" value="GntR ligand-binding domain-like"/>
    <property type="match status" value="1"/>
</dbReference>
<evidence type="ECO:0000256" key="1">
    <source>
        <dbReference type="ARBA" id="ARBA00023015"/>
    </source>
</evidence>
<dbReference type="InterPro" id="IPR011711">
    <property type="entry name" value="GntR_C"/>
</dbReference>
<dbReference type="Gene3D" id="1.10.10.10">
    <property type="entry name" value="Winged helix-like DNA-binding domain superfamily/Winged helix DNA-binding domain"/>
    <property type="match status" value="1"/>
</dbReference>
<feature type="domain" description="HTH gntR-type" evidence="4">
    <location>
        <begin position="16"/>
        <end position="83"/>
    </location>
</feature>
<evidence type="ECO:0000313" key="6">
    <source>
        <dbReference type="Proteomes" id="UP001148313"/>
    </source>
</evidence>
<dbReference type="SMART" id="SM00895">
    <property type="entry name" value="FCD"/>
    <property type="match status" value="1"/>
</dbReference>
<dbReference type="EMBL" id="JAPJZH010000021">
    <property type="protein sequence ID" value="MDA4848317.1"/>
    <property type="molecule type" value="Genomic_DNA"/>
</dbReference>
<gene>
    <name evidence="5" type="ORF">OOZ53_23370</name>
</gene>
<dbReference type="InterPro" id="IPR000524">
    <property type="entry name" value="Tscrpt_reg_HTH_GntR"/>
</dbReference>
<comment type="caution">
    <text evidence="5">The sequence shown here is derived from an EMBL/GenBank/DDBJ whole genome shotgun (WGS) entry which is preliminary data.</text>
</comment>
<dbReference type="SMART" id="SM00345">
    <property type="entry name" value="HTH_GNTR"/>
    <property type="match status" value="1"/>
</dbReference>
<keyword evidence="2" id="KW-0238">DNA-binding</keyword>
<keyword evidence="1" id="KW-0805">Transcription regulation</keyword>
<evidence type="ECO:0000256" key="2">
    <source>
        <dbReference type="ARBA" id="ARBA00023125"/>
    </source>
</evidence>
<dbReference type="PROSITE" id="PS50949">
    <property type="entry name" value="HTH_GNTR"/>
    <property type="match status" value="1"/>
</dbReference>
<dbReference type="PANTHER" id="PTHR43537">
    <property type="entry name" value="TRANSCRIPTIONAL REGULATOR, GNTR FAMILY"/>
    <property type="match status" value="1"/>
</dbReference>
<dbReference type="InterPro" id="IPR036388">
    <property type="entry name" value="WH-like_DNA-bd_sf"/>
</dbReference>
<dbReference type="Proteomes" id="UP001148313">
    <property type="component" value="Unassembled WGS sequence"/>
</dbReference>
<dbReference type="RefSeq" id="WP_271092172.1">
    <property type="nucleotide sequence ID" value="NZ_JAPJZH010000021.1"/>
</dbReference>
<dbReference type="SUPFAM" id="SSF46785">
    <property type="entry name" value="Winged helix' DNA-binding domain"/>
    <property type="match status" value="1"/>
</dbReference>
<dbReference type="InterPro" id="IPR036390">
    <property type="entry name" value="WH_DNA-bd_sf"/>
</dbReference>
<dbReference type="InterPro" id="IPR008920">
    <property type="entry name" value="TF_FadR/GntR_C"/>
</dbReference>
<keyword evidence="3" id="KW-0804">Transcription</keyword>
<protein>
    <submittedName>
        <fullName evidence="5">GntR family transcriptional regulator</fullName>
    </submittedName>
</protein>
<evidence type="ECO:0000313" key="5">
    <source>
        <dbReference type="EMBL" id="MDA4848317.1"/>
    </source>
</evidence>
<sequence length="233" mass="25317">MDWPADSSGLETVERATLQEQIYRQLRDRIMSGFFQPGQALSTRSVAEAVGVSVMPVRDALRRLEVENALVVGHNRALEIPRLDTETLNEISATRIALEGLAVERAQPALGQADIGALEDICAQMTESIRSGDTDGYLAANWAFHSRIYRCASDGILLSFIESLWLRMGPYFRLTAGDRAHLDNAMIIHHDIVQALEKGDAASARSGIVADIEAAVHDLSDWLASDTGSAAAS</sequence>
<reference evidence="5" key="1">
    <citation type="submission" date="2022-11" db="EMBL/GenBank/DDBJ databases">
        <title>Hoeflea poritis sp. nov., isolated from scleractinian coral Porites lutea.</title>
        <authorList>
            <person name="Zhang G."/>
            <person name="Wei Q."/>
            <person name="Cai L."/>
        </authorList>
    </citation>
    <scope>NUCLEOTIDE SEQUENCE</scope>
    <source>
        <strain evidence="5">E7-10</strain>
    </source>
</reference>
<keyword evidence="6" id="KW-1185">Reference proteome</keyword>